<protein>
    <recommendedName>
        <fullName evidence="6">methylated diphthine methylhydrolase</fullName>
        <ecNumber evidence="6">3.1.1.97</ecNumber>
    </recommendedName>
</protein>
<dbReference type="SUPFAM" id="SSF50978">
    <property type="entry name" value="WD40 repeat-like"/>
    <property type="match status" value="1"/>
</dbReference>
<dbReference type="InterPro" id="IPR052415">
    <property type="entry name" value="Diphthine_MTase"/>
</dbReference>
<dbReference type="InterPro" id="IPR001680">
    <property type="entry name" value="WD40_rpt"/>
</dbReference>
<dbReference type="GO" id="GO:0061685">
    <property type="term" value="F:diphthine methylesterase activity"/>
    <property type="evidence" value="ECO:0007669"/>
    <property type="project" value="UniProtKB-EC"/>
</dbReference>
<evidence type="ECO:0000256" key="3">
    <source>
        <dbReference type="ARBA" id="ARBA00022737"/>
    </source>
</evidence>
<dbReference type="GO" id="GO:0017183">
    <property type="term" value="P:protein histidyl modification to diphthamide"/>
    <property type="evidence" value="ECO:0007669"/>
    <property type="project" value="TreeGrafter"/>
</dbReference>
<dbReference type="Gene3D" id="2.130.10.10">
    <property type="entry name" value="YVTN repeat-like/Quinoprotein amine dehydrogenase"/>
    <property type="match status" value="1"/>
</dbReference>
<evidence type="ECO:0000256" key="6">
    <source>
        <dbReference type="ARBA" id="ARBA00039131"/>
    </source>
</evidence>
<dbReference type="AlphaFoldDB" id="A0A0D0ABZ0"/>
<evidence type="ECO:0000256" key="4">
    <source>
        <dbReference type="ARBA" id="ARBA00022801"/>
    </source>
</evidence>
<dbReference type="HOGENOM" id="CLU_036100_2_0_1"/>
<reference evidence="9 10" key="1">
    <citation type="submission" date="2014-04" db="EMBL/GenBank/DDBJ databases">
        <authorList>
            <consortium name="DOE Joint Genome Institute"/>
            <person name="Kuo A."/>
            <person name="Ruytinx J."/>
            <person name="Rineau F."/>
            <person name="Colpaert J."/>
            <person name="Kohler A."/>
            <person name="Nagy L.G."/>
            <person name="Floudas D."/>
            <person name="Copeland A."/>
            <person name="Barry K.W."/>
            <person name="Cichocki N."/>
            <person name="Veneault-Fourrey C."/>
            <person name="LaButti K."/>
            <person name="Lindquist E.A."/>
            <person name="Lipzen A."/>
            <person name="Lundell T."/>
            <person name="Morin E."/>
            <person name="Murat C."/>
            <person name="Sun H."/>
            <person name="Tunlid A."/>
            <person name="Henrissat B."/>
            <person name="Grigoriev I.V."/>
            <person name="Hibbett D.S."/>
            <person name="Martin F."/>
            <person name="Nordberg H.P."/>
            <person name="Cantor M.N."/>
            <person name="Hua S.X."/>
        </authorList>
    </citation>
    <scope>NUCLEOTIDE SEQUENCE [LARGE SCALE GENOMIC DNA]</scope>
    <source>
        <strain evidence="9 10">UH-Slu-Lm8-n1</strain>
    </source>
</reference>
<evidence type="ECO:0000313" key="9">
    <source>
        <dbReference type="EMBL" id="KIK47795.1"/>
    </source>
</evidence>
<keyword evidence="2" id="KW-0853">WD repeat</keyword>
<keyword evidence="3" id="KW-0677">Repeat</keyword>
<dbReference type="OrthoDB" id="1930760at2759"/>
<dbReference type="PANTHER" id="PTHR46042">
    <property type="entry name" value="DIPHTHINE METHYLTRANSFERASE"/>
    <property type="match status" value="1"/>
</dbReference>
<dbReference type="InterPro" id="IPR015943">
    <property type="entry name" value="WD40/YVTN_repeat-like_dom_sf"/>
</dbReference>
<organism evidence="9 10">
    <name type="scientific">Suillus luteus UH-Slu-Lm8-n1</name>
    <dbReference type="NCBI Taxonomy" id="930992"/>
    <lineage>
        <taxon>Eukaryota</taxon>
        <taxon>Fungi</taxon>
        <taxon>Dikarya</taxon>
        <taxon>Basidiomycota</taxon>
        <taxon>Agaricomycotina</taxon>
        <taxon>Agaricomycetes</taxon>
        <taxon>Agaricomycetidae</taxon>
        <taxon>Boletales</taxon>
        <taxon>Suillineae</taxon>
        <taxon>Suillaceae</taxon>
        <taxon>Suillus</taxon>
    </lineage>
</organism>
<reference evidence="10" key="2">
    <citation type="submission" date="2015-01" db="EMBL/GenBank/DDBJ databases">
        <title>Evolutionary Origins and Diversification of the Mycorrhizal Mutualists.</title>
        <authorList>
            <consortium name="DOE Joint Genome Institute"/>
            <consortium name="Mycorrhizal Genomics Consortium"/>
            <person name="Kohler A."/>
            <person name="Kuo A."/>
            <person name="Nagy L.G."/>
            <person name="Floudas D."/>
            <person name="Copeland A."/>
            <person name="Barry K.W."/>
            <person name="Cichocki N."/>
            <person name="Veneault-Fourrey C."/>
            <person name="LaButti K."/>
            <person name="Lindquist E.A."/>
            <person name="Lipzen A."/>
            <person name="Lundell T."/>
            <person name="Morin E."/>
            <person name="Murat C."/>
            <person name="Riley R."/>
            <person name="Ohm R."/>
            <person name="Sun H."/>
            <person name="Tunlid A."/>
            <person name="Henrissat B."/>
            <person name="Grigoriev I.V."/>
            <person name="Hibbett D.S."/>
            <person name="Martin F."/>
        </authorList>
    </citation>
    <scope>NUCLEOTIDE SEQUENCE [LARGE SCALE GENOMIC DNA]</scope>
    <source>
        <strain evidence="10">UH-Slu-Lm8-n1</strain>
    </source>
</reference>
<evidence type="ECO:0000256" key="2">
    <source>
        <dbReference type="ARBA" id="ARBA00022574"/>
    </source>
</evidence>
<dbReference type="InParanoid" id="A0A0D0ABZ0"/>
<dbReference type="EMBL" id="KN835143">
    <property type="protein sequence ID" value="KIK47795.1"/>
    <property type="molecule type" value="Genomic_DNA"/>
</dbReference>
<proteinExistence type="inferred from homology"/>
<evidence type="ECO:0000256" key="8">
    <source>
        <dbReference type="SAM" id="MobiDB-lite"/>
    </source>
</evidence>
<keyword evidence="10" id="KW-1185">Reference proteome</keyword>
<dbReference type="Proteomes" id="UP000054485">
    <property type="component" value="Unassembled WGS sequence"/>
</dbReference>
<name>A0A0D0ABZ0_9AGAM</name>
<gene>
    <name evidence="9" type="ORF">CY34DRAFT_759616</name>
</gene>
<dbReference type="SMART" id="SM00320">
    <property type="entry name" value="WD40"/>
    <property type="match status" value="3"/>
</dbReference>
<dbReference type="InterPro" id="IPR036322">
    <property type="entry name" value="WD40_repeat_dom_sf"/>
</dbReference>
<evidence type="ECO:0000256" key="5">
    <source>
        <dbReference type="ARBA" id="ARBA00038092"/>
    </source>
</evidence>
<dbReference type="STRING" id="930992.A0A0D0ABZ0"/>
<evidence type="ECO:0000313" key="10">
    <source>
        <dbReference type="Proteomes" id="UP000054485"/>
    </source>
</evidence>
<dbReference type="FunCoup" id="A0A0D0ABZ0">
    <property type="interactions" value="941"/>
</dbReference>
<comment type="pathway">
    <text evidence="1">Protein modification; peptidyl-diphthamide biosynthesis.</text>
</comment>
<comment type="similarity">
    <text evidence="5">Belongs to the DPH7 family.</text>
</comment>
<evidence type="ECO:0000256" key="1">
    <source>
        <dbReference type="ARBA" id="ARBA00005156"/>
    </source>
</evidence>
<dbReference type="GO" id="GO:0005737">
    <property type="term" value="C:cytoplasm"/>
    <property type="evidence" value="ECO:0007669"/>
    <property type="project" value="TreeGrafter"/>
</dbReference>
<keyword evidence="4" id="KW-0378">Hydrolase</keyword>
<dbReference type="PANTHER" id="PTHR46042:SF1">
    <property type="entry name" value="DIPHTHINE METHYLTRANSFERASE"/>
    <property type="match status" value="1"/>
</dbReference>
<dbReference type="EC" id="3.1.1.97" evidence="6"/>
<comment type="catalytic activity">
    <reaction evidence="7">
        <text>diphthine methyl ester-[translation elongation factor 2] + H2O = diphthine-[translation elongation factor 2] + methanol + H(+)</text>
        <dbReference type="Rhea" id="RHEA:42656"/>
        <dbReference type="Rhea" id="RHEA-COMP:10172"/>
        <dbReference type="Rhea" id="RHEA-COMP:10173"/>
        <dbReference type="ChEBI" id="CHEBI:15377"/>
        <dbReference type="ChEBI" id="CHEBI:15378"/>
        <dbReference type="ChEBI" id="CHEBI:17790"/>
        <dbReference type="ChEBI" id="CHEBI:79005"/>
        <dbReference type="ChEBI" id="CHEBI:82696"/>
        <dbReference type="EC" id="3.1.1.97"/>
    </reaction>
</comment>
<feature type="region of interest" description="Disordered" evidence="8">
    <location>
        <begin position="41"/>
        <end position="61"/>
    </location>
</feature>
<evidence type="ECO:0000256" key="7">
    <source>
        <dbReference type="ARBA" id="ARBA00047551"/>
    </source>
</evidence>
<accession>A0A0D0ABZ0</accession>
<sequence>MVALDTAWPADSVEFCPHESASDIFVCGTYRLLEQPPVHAPSKLVDDGDSDSVDCEPTTRKQSQVRRGKCLVLQVAEDRGLSSSSQIQEISLPAVLDQKWCHTSRTASPVLGIADSEGNITLHEWYTEERRLEVFQSISCAPSDVLCLSLDWSTRRYPTNNYGSLVVSLSNGSLCVLNPDSTGNLTVVNRWHAHDHEPWVGAWNYWDTSIVYSGGDDLTMKGWDIRQNFSQPIFTNKRFNAGVTTIQSHPHVEYLIAVGSYDNSVRIFDTRKPLVPLVQGDVGGGAWRVKWHPSPTRKEDILVAGMHDGFKVAKAHHGEDVTWEIVKRFDDHKSLAYGADWSFAPLGVDGETLIASCSFYDHMLHLWSG</sequence>